<proteinExistence type="predicted"/>
<dbReference type="EMBL" id="JAPWTK010000065">
    <property type="protein sequence ID" value="KAJ8952681.1"/>
    <property type="molecule type" value="Genomic_DNA"/>
</dbReference>
<dbReference type="AlphaFoldDB" id="A0AAV8YP76"/>
<comment type="caution">
    <text evidence="1">The sequence shown here is derived from an EMBL/GenBank/DDBJ whole genome shotgun (WGS) entry which is preliminary data.</text>
</comment>
<sequence>MHHSIFFFVNYYNGKCTVQNVGINKFGNLGKTSATVLVLDAGGGYYCAKRRVGWKSTTVAEGYIENSINVSN</sequence>
<evidence type="ECO:0000313" key="1">
    <source>
        <dbReference type="EMBL" id="KAJ8952681.1"/>
    </source>
</evidence>
<name>A0AAV8YP76_9CUCU</name>
<organism evidence="1 2">
    <name type="scientific">Aromia moschata</name>
    <dbReference type="NCBI Taxonomy" id="1265417"/>
    <lineage>
        <taxon>Eukaryota</taxon>
        <taxon>Metazoa</taxon>
        <taxon>Ecdysozoa</taxon>
        <taxon>Arthropoda</taxon>
        <taxon>Hexapoda</taxon>
        <taxon>Insecta</taxon>
        <taxon>Pterygota</taxon>
        <taxon>Neoptera</taxon>
        <taxon>Endopterygota</taxon>
        <taxon>Coleoptera</taxon>
        <taxon>Polyphaga</taxon>
        <taxon>Cucujiformia</taxon>
        <taxon>Chrysomeloidea</taxon>
        <taxon>Cerambycidae</taxon>
        <taxon>Cerambycinae</taxon>
        <taxon>Callichromatini</taxon>
        <taxon>Aromia</taxon>
    </lineage>
</organism>
<protein>
    <submittedName>
        <fullName evidence="1">Uncharacterized protein</fullName>
    </submittedName>
</protein>
<reference evidence="1" key="1">
    <citation type="journal article" date="2023" name="Insect Mol. Biol.">
        <title>Genome sequencing provides insights into the evolution of gene families encoding plant cell wall-degrading enzymes in longhorned beetles.</title>
        <authorList>
            <person name="Shin N.R."/>
            <person name="Okamura Y."/>
            <person name="Kirsch R."/>
            <person name="Pauchet Y."/>
        </authorList>
    </citation>
    <scope>NUCLEOTIDE SEQUENCE</scope>
    <source>
        <strain evidence="1">AMC_N1</strain>
    </source>
</reference>
<evidence type="ECO:0000313" key="2">
    <source>
        <dbReference type="Proteomes" id="UP001162162"/>
    </source>
</evidence>
<dbReference type="Proteomes" id="UP001162162">
    <property type="component" value="Unassembled WGS sequence"/>
</dbReference>
<keyword evidence="2" id="KW-1185">Reference proteome</keyword>
<accession>A0AAV8YP76</accession>
<gene>
    <name evidence="1" type="ORF">NQ318_020996</name>
</gene>